<keyword evidence="5 6" id="KW-0472">Membrane</keyword>
<feature type="transmembrane region" description="Helical" evidence="6">
    <location>
        <begin position="323"/>
        <end position="341"/>
    </location>
</feature>
<sequence>MKVLLPPLLPVFSVLLVTVVQRRYGPRLGGRLAGFPTTTFPFLLVLLARAGAGTVADAARGTIAGQLVVAAFCLGYGRVARRVRRPAVAVTVALAVAAGALALVAEVQSPWLAAAVTGVVVLTGLMTWPPAPRIDVVAPAPRWEMPVRVGAAAAVVTALAVLSNLLGPHLAGVLACTPVVLAILTPTTHHGSGFAAAETLVRSALRSLPGTLVFGVVTAWCVVPLGPVAAFALAGAGLVAADHRRPVAGRAAADRRRSSPLTPVRGVILHAAVSGMLSRTLGLSPIGPAWKEAGVTSLEMAGTEPGAVEHRTRARRRLPWRPVLHWAVVAAALGYLVWRVPELATQFSQLDHVQWGWVAAAGLAGLAALAVYGELHRQLLLVGGAHVPASAVQGITFAQNAVSTTVPVVGGAGSLAYAINQLRRRGVDSALSAWAVLLAGVITTVLLIVLGFLALAWAGRVPLRLAVPAAIVVAVGSAGVWALLTHPAVLQRGLTSLLRVFGRTPGTCTTCRKTWLEKADAAALQLSERVARLRPGGARWSILLVLALASWGFDFFALIASAEGTGTHIRWDVLAVGFLVVQASIALQILPGGAGLAEAGLLGVLVAAGVPAAPAAATVLIYRALSWAGLSLVGWVVYALQPHTTPAHGHERTAAAALPQA</sequence>
<feature type="transmembrane region" description="Helical" evidence="6">
    <location>
        <begin position="594"/>
        <end position="614"/>
    </location>
</feature>
<feature type="transmembrane region" description="Helical" evidence="6">
    <location>
        <begin position="353"/>
        <end position="372"/>
    </location>
</feature>
<evidence type="ECO:0000256" key="4">
    <source>
        <dbReference type="ARBA" id="ARBA00022989"/>
    </source>
</evidence>
<keyword evidence="8" id="KW-1185">Reference proteome</keyword>
<keyword evidence="3 6" id="KW-0812">Transmembrane</keyword>
<feature type="transmembrane region" description="Helical" evidence="6">
    <location>
        <begin position="431"/>
        <end position="459"/>
    </location>
</feature>
<dbReference type="GO" id="GO:0005886">
    <property type="term" value="C:plasma membrane"/>
    <property type="evidence" value="ECO:0007669"/>
    <property type="project" value="UniProtKB-SubCell"/>
</dbReference>
<dbReference type="RefSeq" id="WP_285965700.1">
    <property type="nucleotide sequence ID" value="NZ_CP127294.1"/>
</dbReference>
<evidence type="ECO:0000256" key="1">
    <source>
        <dbReference type="ARBA" id="ARBA00004651"/>
    </source>
</evidence>
<feature type="transmembrane region" description="Helical" evidence="6">
    <location>
        <begin position="149"/>
        <end position="167"/>
    </location>
</feature>
<feature type="transmembrane region" description="Helical" evidence="6">
    <location>
        <begin position="111"/>
        <end position="128"/>
    </location>
</feature>
<dbReference type="Proteomes" id="UP001236014">
    <property type="component" value="Chromosome"/>
</dbReference>
<feature type="transmembrane region" description="Helical" evidence="6">
    <location>
        <begin position="465"/>
        <end position="484"/>
    </location>
</feature>
<dbReference type="AlphaFoldDB" id="A0A9Y2IAQ1"/>
<dbReference type="PANTHER" id="PTHR39087:SF2">
    <property type="entry name" value="UPF0104 MEMBRANE PROTEIN MJ1595"/>
    <property type="match status" value="1"/>
</dbReference>
<feature type="transmembrane region" description="Helical" evidence="6">
    <location>
        <begin position="212"/>
        <end position="240"/>
    </location>
</feature>
<gene>
    <name evidence="7" type="ORF">QRX50_25485</name>
</gene>
<protein>
    <submittedName>
        <fullName evidence="7">Lysylphosphatidylglycerol synthase transmembrane domain-containing protein</fullName>
    </submittedName>
</protein>
<evidence type="ECO:0000313" key="8">
    <source>
        <dbReference type="Proteomes" id="UP001236014"/>
    </source>
</evidence>
<feature type="transmembrane region" description="Helical" evidence="6">
    <location>
        <begin position="86"/>
        <end position="105"/>
    </location>
</feature>
<feature type="transmembrane region" description="Helical" evidence="6">
    <location>
        <begin position="568"/>
        <end position="587"/>
    </location>
</feature>
<feature type="transmembrane region" description="Helical" evidence="6">
    <location>
        <begin position="401"/>
        <end position="419"/>
    </location>
</feature>
<evidence type="ECO:0000313" key="7">
    <source>
        <dbReference type="EMBL" id="WIX74923.1"/>
    </source>
</evidence>
<keyword evidence="2" id="KW-1003">Cell membrane</keyword>
<evidence type="ECO:0000256" key="6">
    <source>
        <dbReference type="SAM" id="Phobius"/>
    </source>
</evidence>
<organism evidence="7 8">
    <name type="scientific">Amycolatopsis carbonis</name>
    <dbReference type="NCBI Taxonomy" id="715471"/>
    <lineage>
        <taxon>Bacteria</taxon>
        <taxon>Bacillati</taxon>
        <taxon>Actinomycetota</taxon>
        <taxon>Actinomycetes</taxon>
        <taxon>Pseudonocardiales</taxon>
        <taxon>Pseudonocardiaceae</taxon>
        <taxon>Amycolatopsis</taxon>
    </lineage>
</organism>
<reference evidence="7 8" key="1">
    <citation type="submission" date="2023-06" db="EMBL/GenBank/DDBJ databases">
        <authorList>
            <person name="Oyuntsetseg B."/>
            <person name="Kim S.B."/>
        </authorList>
    </citation>
    <scope>NUCLEOTIDE SEQUENCE [LARGE SCALE GENOMIC DNA]</scope>
    <source>
        <strain evidence="7 8">2-15</strain>
    </source>
</reference>
<feature type="transmembrane region" description="Helical" evidence="6">
    <location>
        <begin position="46"/>
        <end position="74"/>
    </location>
</feature>
<name>A0A9Y2IAQ1_9PSEU</name>
<dbReference type="Pfam" id="PF03706">
    <property type="entry name" value="LPG_synthase_TM"/>
    <property type="match status" value="1"/>
</dbReference>
<dbReference type="PANTHER" id="PTHR39087">
    <property type="entry name" value="UPF0104 MEMBRANE PROTEIN MJ1595"/>
    <property type="match status" value="1"/>
</dbReference>
<proteinExistence type="predicted"/>
<accession>A0A9Y2IAQ1</accession>
<comment type="subcellular location">
    <subcellularLocation>
        <location evidence="1">Cell membrane</location>
        <topology evidence="1">Multi-pass membrane protein</topology>
    </subcellularLocation>
</comment>
<evidence type="ECO:0000256" key="2">
    <source>
        <dbReference type="ARBA" id="ARBA00022475"/>
    </source>
</evidence>
<feature type="transmembrane region" description="Helical" evidence="6">
    <location>
        <begin position="542"/>
        <end position="562"/>
    </location>
</feature>
<dbReference type="EMBL" id="CP127294">
    <property type="protein sequence ID" value="WIX74923.1"/>
    <property type="molecule type" value="Genomic_DNA"/>
</dbReference>
<keyword evidence="4 6" id="KW-1133">Transmembrane helix</keyword>
<dbReference type="InterPro" id="IPR022791">
    <property type="entry name" value="L-PG_synthase/AglD"/>
</dbReference>
<evidence type="ECO:0000256" key="5">
    <source>
        <dbReference type="ARBA" id="ARBA00023136"/>
    </source>
</evidence>
<dbReference type="KEGG" id="acab:QRX50_25485"/>
<evidence type="ECO:0000256" key="3">
    <source>
        <dbReference type="ARBA" id="ARBA00022692"/>
    </source>
</evidence>